<keyword evidence="4 6" id="KW-0732">Signal</keyword>
<dbReference type="VEuPathDB" id="VectorBase:CQUJHB017357"/>
<evidence type="ECO:0000313" key="9">
    <source>
        <dbReference type="Proteomes" id="UP000002320"/>
    </source>
</evidence>
<dbReference type="Gene3D" id="1.10.238.20">
    <property type="entry name" value="Pheromone/general odorant binding protein domain"/>
    <property type="match status" value="2"/>
</dbReference>
<keyword evidence="5" id="KW-1015">Disulfide bond</keyword>
<feature type="signal peptide" evidence="6">
    <location>
        <begin position="1"/>
        <end position="18"/>
    </location>
</feature>
<dbReference type="GO" id="GO:0005615">
    <property type="term" value="C:extracellular space"/>
    <property type="evidence" value="ECO:0007669"/>
    <property type="project" value="TreeGrafter"/>
</dbReference>
<dbReference type="EnsemblMetazoa" id="CPIJ018881-RA">
    <property type="protein sequence ID" value="CPIJ018881-PA"/>
    <property type="gene ID" value="CPIJ018881"/>
</dbReference>
<dbReference type="AlphaFoldDB" id="B0XHP0"/>
<dbReference type="EMBL" id="DS233185">
    <property type="protein sequence ID" value="EDS28547.1"/>
    <property type="molecule type" value="Genomic_DNA"/>
</dbReference>
<dbReference type="InterPro" id="IPR036728">
    <property type="entry name" value="PBP_GOBP_sf"/>
</dbReference>
<keyword evidence="3" id="KW-0964">Secreted</keyword>
<keyword evidence="9" id="KW-1185">Reference proteome</keyword>
<sequence>MELLQTFLLIFCVGCSAGTSPDHKIVLKSLQQAELECKQYLRASPTEEAPCEPRCEQILLRTWTDCRGLGSIPYGRHFRPDPNDADYINRTQLCVDAAMQGATDVCCQGRVVHQCYREQYGNSAGTPQLAPMSDILIRSTIEDCAKLLQVESLELMLYGLTRFDLSEKARSLMRCVVIRQGLYSDEFGPDLDRMYVQYGGYDVEQKVFAQNAQSCVDWLRGQCLDNATLATRIVTQCFPPGSSPDTLIIPQTVLPLVGSLVDGVLGTMRGLKVLDAVLKPLAPLLIGVPALEVLRQDGQPLSRILAEQRGQAGGSRLGGPLRYRNVVIFWLRCEQVKTVKFN</sequence>
<evidence type="ECO:0000256" key="3">
    <source>
        <dbReference type="ARBA" id="ARBA00022525"/>
    </source>
</evidence>
<dbReference type="VEuPathDB" id="VectorBase:CPIJ018881"/>
<dbReference type="GO" id="GO:0016740">
    <property type="term" value="F:transferase activity"/>
    <property type="evidence" value="ECO:0007669"/>
    <property type="project" value="UniProtKB-KW"/>
</dbReference>
<dbReference type="SUPFAM" id="SSF47565">
    <property type="entry name" value="Insect pheromone/odorant-binding proteins"/>
    <property type="match status" value="2"/>
</dbReference>
<proteinExistence type="inferred from homology"/>
<dbReference type="InParanoid" id="B0XHP0"/>
<comment type="similarity">
    <text evidence="2">Belongs to the PBP/GOBP family.</text>
</comment>
<dbReference type="OMA" id="PCEPRCE"/>
<dbReference type="HOGENOM" id="CLU_811987_0_0_1"/>
<evidence type="ECO:0000256" key="5">
    <source>
        <dbReference type="ARBA" id="ARBA00023157"/>
    </source>
</evidence>
<evidence type="ECO:0000313" key="7">
    <source>
        <dbReference type="EMBL" id="EDS28547.1"/>
    </source>
</evidence>
<evidence type="ECO:0000256" key="4">
    <source>
        <dbReference type="ARBA" id="ARBA00022729"/>
    </source>
</evidence>
<dbReference type="STRING" id="7176.B0XHP0"/>
<feature type="chain" id="PRO_5014567369" evidence="6">
    <location>
        <begin position="19"/>
        <end position="342"/>
    </location>
</feature>
<name>B0XHP0_CULQU</name>
<keyword evidence="7" id="KW-0808">Transferase</keyword>
<accession>B0XHP0</accession>
<reference evidence="7" key="1">
    <citation type="submission" date="2007-03" db="EMBL/GenBank/DDBJ databases">
        <title>Annotation of Culex pipiens quinquefasciatus.</title>
        <authorList>
            <consortium name="The Broad Institute Genome Sequencing Platform"/>
            <person name="Atkinson P.W."/>
            <person name="Hemingway J."/>
            <person name="Christensen B.M."/>
            <person name="Higgs S."/>
            <person name="Kodira C."/>
            <person name="Hannick L."/>
            <person name="Megy K."/>
            <person name="O'Leary S."/>
            <person name="Pearson M."/>
            <person name="Haas B.J."/>
            <person name="Mauceli E."/>
            <person name="Wortman J.R."/>
            <person name="Lee N.H."/>
            <person name="Guigo R."/>
            <person name="Stanke M."/>
            <person name="Alvarado L."/>
            <person name="Amedeo P."/>
            <person name="Antoine C.H."/>
            <person name="Arensburger P."/>
            <person name="Bidwell S.L."/>
            <person name="Crawford M."/>
            <person name="Camaro F."/>
            <person name="Devon K."/>
            <person name="Engels R."/>
            <person name="Hammond M."/>
            <person name="Howarth C."/>
            <person name="Koehrsen M."/>
            <person name="Lawson D."/>
            <person name="Montgomery P."/>
            <person name="Nene V."/>
            <person name="Nusbaum C."/>
            <person name="Puiu D."/>
            <person name="Romero-Severson J."/>
            <person name="Severson D.W."/>
            <person name="Shumway M."/>
            <person name="Sisk P."/>
            <person name="Stolte C."/>
            <person name="Zeng Q."/>
            <person name="Eisenstadt E."/>
            <person name="Fraser-Liggett C."/>
            <person name="Strausberg R."/>
            <person name="Galagan J."/>
            <person name="Birren B."/>
            <person name="Collins F.H."/>
        </authorList>
    </citation>
    <scope>NUCLEOTIDE SEQUENCE [LARGE SCALE GENOMIC DNA]</scope>
    <source>
        <strain evidence="7">JHB</strain>
    </source>
</reference>
<dbReference type="PANTHER" id="PTHR11857:SF46">
    <property type="entry name" value="GENERAL ODORANT-BINDING PROTEIN 99A-RELATED"/>
    <property type="match status" value="1"/>
</dbReference>
<evidence type="ECO:0000256" key="2">
    <source>
        <dbReference type="ARBA" id="ARBA00008098"/>
    </source>
</evidence>
<gene>
    <name evidence="8" type="primary">6052996</name>
    <name evidence="7" type="ORF">CpipJ_CPIJ018881</name>
</gene>
<evidence type="ECO:0000313" key="8">
    <source>
        <dbReference type="EnsemblMetazoa" id="CPIJ018881-PA"/>
    </source>
</evidence>
<reference evidence="8" key="2">
    <citation type="submission" date="2021-02" db="UniProtKB">
        <authorList>
            <consortium name="EnsemblMetazoa"/>
        </authorList>
    </citation>
    <scope>IDENTIFICATION</scope>
    <source>
        <strain evidence="8">JHB</strain>
    </source>
</reference>
<organism>
    <name type="scientific">Culex quinquefasciatus</name>
    <name type="common">Southern house mosquito</name>
    <name type="synonym">Culex pungens</name>
    <dbReference type="NCBI Taxonomy" id="7176"/>
    <lineage>
        <taxon>Eukaryota</taxon>
        <taxon>Metazoa</taxon>
        <taxon>Ecdysozoa</taxon>
        <taxon>Arthropoda</taxon>
        <taxon>Hexapoda</taxon>
        <taxon>Insecta</taxon>
        <taxon>Pterygota</taxon>
        <taxon>Neoptera</taxon>
        <taxon>Endopterygota</taxon>
        <taxon>Diptera</taxon>
        <taxon>Nematocera</taxon>
        <taxon>Culicoidea</taxon>
        <taxon>Culicidae</taxon>
        <taxon>Culicinae</taxon>
        <taxon>Culicini</taxon>
        <taxon>Culex</taxon>
        <taxon>Culex</taxon>
    </lineage>
</organism>
<evidence type="ECO:0000256" key="6">
    <source>
        <dbReference type="SAM" id="SignalP"/>
    </source>
</evidence>
<dbReference type="VEuPathDB" id="VectorBase:CQUJHB020321"/>
<dbReference type="PANTHER" id="PTHR11857">
    <property type="entry name" value="ODORANT BINDING PROTEIN-RELATED"/>
    <property type="match status" value="1"/>
</dbReference>
<dbReference type="eggNOG" id="ENOG502RTID">
    <property type="taxonomic scope" value="Eukaryota"/>
</dbReference>
<dbReference type="Proteomes" id="UP000002320">
    <property type="component" value="Unassembled WGS sequence"/>
</dbReference>
<dbReference type="CDD" id="cd23992">
    <property type="entry name" value="PBP_GOBP"/>
    <property type="match status" value="1"/>
</dbReference>
<protein>
    <submittedName>
        <fullName evidence="7 8">tRNA delta(2)-isopentenylpyrophosphate transferase</fullName>
    </submittedName>
</protein>
<comment type="subcellular location">
    <subcellularLocation>
        <location evidence="1">Secreted</location>
    </subcellularLocation>
</comment>
<dbReference type="GO" id="GO:0005549">
    <property type="term" value="F:odorant binding"/>
    <property type="evidence" value="ECO:0007669"/>
    <property type="project" value="InterPro"/>
</dbReference>
<evidence type="ECO:0000256" key="1">
    <source>
        <dbReference type="ARBA" id="ARBA00004613"/>
    </source>
</evidence>
<dbReference type="KEGG" id="cqu:CpipJ_CPIJ018881"/>
<dbReference type="OrthoDB" id="775260at2759"/>
<dbReference type="GO" id="GO:0007608">
    <property type="term" value="P:sensory perception of smell"/>
    <property type="evidence" value="ECO:0007669"/>
    <property type="project" value="TreeGrafter"/>
</dbReference>